<proteinExistence type="predicted"/>
<evidence type="ECO:0000259" key="1">
    <source>
        <dbReference type="Pfam" id="PF14775"/>
    </source>
</evidence>
<name>A0A8H6YQQ2_9AGAR</name>
<dbReference type="AlphaFoldDB" id="A0A8H6YQQ2"/>
<dbReference type="Proteomes" id="UP000620124">
    <property type="component" value="Unassembled WGS sequence"/>
</dbReference>
<feature type="domain" description="Dynein regulatory complex protein 1 C-terminal" evidence="1">
    <location>
        <begin position="34"/>
        <end position="81"/>
    </location>
</feature>
<gene>
    <name evidence="2" type="ORF">MVEN_00422000</name>
</gene>
<dbReference type="InterPro" id="IPR029440">
    <property type="entry name" value="DRC1_C"/>
</dbReference>
<dbReference type="EMBL" id="JACAZI010000003">
    <property type="protein sequence ID" value="KAF7365490.1"/>
    <property type="molecule type" value="Genomic_DNA"/>
</dbReference>
<dbReference type="OrthoDB" id="10267654at2759"/>
<keyword evidence="3" id="KW-1185">Reference proteome</keyword>
<reference evidence="2" key="1">
    <citation type="submission" date="2020-05" db="EMBL/GenBank/DDBJ databases">
        <title>Mycena genomes resolve the evolution of fungal bioluminescence.</title>
        <authorList>
            <person name="Tsai I.J."/>
        </authorList>
    </citation>
    <scope>NUCLEOTIDE SEQUENCE</scope>
    <source>
        <strain evidence="2">CCC161011</strain>
    </source>
</reference>
<comment type="caution">
    <text evidence="2">The sequence shown here is derived from an EMBL/GenBank/DDBJ whole genome shotgun (WGS) entry which is preliminary data.</text>
</comment>
<accession>A0A8H6YQQ2</accession>
<organism evidence="2 3">
    <name type="scientific">Mycena venus</name>
    <dbReference type="NCBI Taxonomy" id="2733690"/>
    <lineage>
        <taxon>Eukaryota</taxon>
        <taxon>Fungi</taxon>
        <taxon>Dikarya</taxon>
        <taxon>Basidiomycota</taxon>
        <taxon>Agaricomycotina</taxon>
        <taxon>Agaricomycetes</taxon>
        <taxon>Agaricomycetidae</taxon>
        <taxon>Agaricales</taxon>
        <taxon>Marasmiineae</taxon>
        <taxon>Mycenaceae</taxon>
        <taxon>Mycena</taxon>
    </lineage>
</organism>
<dbReference type="Pfam" id="PF14775">
    <property type="entry name" value="NYD-SP28_assoc"/>
    <property type="match status" value="1"/>
</dbReference>
<protein>
    <recommendedName>
        <fullName evidence="1">Dynein regulatory complex protein 1 C-terminal domain-containing protein</fullName>
    </recommendedName>
</protein>
<evidence type="ECO:0000313" key="2">
    <source>
        <dbReference type="EMBL" id="KAF7365490.1"/>
    </source>
</evidence>
<sequence length="84" mass="9609">MQATQDIAFNENLIAGEDSIVKAREQELLPLKEIGKEHEHWWDGKMTSLVRSKYLLSKIHSSTMEIEALERQNSELKMVLARGG</sequence>
<evidence type="ECO:0000313" key="3">
    <source>
        <dbReference type="Proteomes" id="UP000620124"/>
    </source>
</evidence>